<dbReference type="EMBL" id="VSRL01000001">
    <property type="protein sequence ID" value="NKE55380.1"/>
    <property type="molecule type" value="Genomic_DNA"/>
</dbReference>
<accession>A0ABX1F909</accession>
<gene>
    <name evidence="1" type="ORF">FXN61_00465</name>
</gene>
<dbReference type="RefSeq" id="WP_167969221.1">
    <property type="nucleotide sequence ID" value="NZ_VSRL01000001.1"/>
</dbReference>
<dbReference type="Proteomes" id="UP001515943">
    <property type="component" value="Unassembled WGS sequence"/>
</dbReference>
<name>A0ABX1F909_9PSEU</name>
<keyword evidence="2" id="KW-1185">Reference proteome</keyword>
<comment type="caution">
    <text evidence="1">The sequence shown here is derived from an EMBL/GenBank/DDBJ whole genome shotgun (WGS) entry which is preliminary data.</text>
</comment>
<sequence length="101" mass="11072">MQPLVTERQIEVLRRTMAAYASLEGFVLTRVLVDRSFEHTTALAELLAALDDGEARHVLVPALHHFGHFEGVQLAMKELLESQHGARVLVLFSGPSAGVTP</sequence>
<organism evidence="1 2">
    <name type="scientific">Lentzea indica</name>
    <dbReference type="NCBI Taxonomy" id="2604800"/>
    <lineage>
        <taxon>Bacteria</taxon>
        <taxon>Bacillati</taxon>
        <taxon>Actinomycetota</taxon>
        <taxon>Actinomycetes</taxon>
        <taxon>Pseudonocardiales</taxon>
        <taxon>Pseudonocardiaceae</taxon>
        <taxon>Lentzea</taxon>
    </lineage>
</organism>
<protein>
    <submittedName>
        <fullName evidence="1">Uncharacterized protein</fullName>
    </submittedName>
</protein>
<proteinExistence type="predicted"/>
<evidence type="ECO:0000313" key="1">
    <source>
        <dbReference type="EMBL" id="NKE55380.1"/>
    </source>
</evidence>
<reference evidence="1 2" key="1">
    <citation type="submission" date="2019-08" db="EMBL/GenBank/DDBJ databases">
        <title>Lentzea from Indian Himalayas.</title>
        <authorList>
            <person name="Mandal S."/>
            <person name="Mallick Gupta A."/>
            <person name="Maiti P.K."/>
            <person name="Sarkar J."/>
            <person name="Mandal S."/>
        </authorList>
    </citation>
    <scope>NUCLEOTIDE SEQUENCE [LARGE SCALE GENOMIC DNA]</scope>
    <source>
        <strain evidence="1 2">PSKA42</strain>
    </source>
</reference>
<evidence type="ECO:0000313" key="2">
    <source>
        <dbReference type="Proteomes" id="UP001515943"/>
    </source>
</evidence>